<dbReference type="PANTHER" id="PTHR11183">
    <property type="entry name" value="GLYCOGENIN SUBFAMILY MEMBER"/>
    <property type="match status" value="1"/>
</dbReference>
<dbReference type="GO" id="GO:0005978">
    <property type="term" value="P:glycogen biosynthetic process"/>
    <property type="evidence" value="ECO:0007669"/>
    <property type="project" value="UniProtKB-KW"/>
</dbReference>
<dbReference type="InParanoid" id="A0A1X2HHQ5"/>
<dbReference type="GO" id="GO:0008466">
    <property type="term" value="F:glycogenin glucosyltransferase activity"/>
    <property type="evidence" value="ECO:0007669"/>
    <property type="project" value="UniProtKB-EC"/>
</dbReference>
<comment type="catalytic activity">
    <reaction evidence="12">
        <text>L-tyrosyl-[glycogenin] + UDP-alpha-D-glucose = alpha-D-glucosyl-L-tyrosyl-[glycogenin] + UDP + H(+)</text>
        <dbReference type="Rhea" id="RHEA:23360"/>
        <dbReference type="Rhea" id="RHEA-COMP:14604"/>
        <dbReference type="Rhea" id="RHEA-COMP:14605"/>
        <dbReference type="ChEBI" id="CHEBI:15378"/>
        <dbReference type="ChEBI" id="CHEBI:46858"/>
        <dbReference type="ChEBI" id="CHEBI:58223"/>
        <dbReference type="ChEBI" id="CHEBI:58885"/>
        <dbReference type="ChEBI" id="CHEBI:140573"/>
        <dbReference type="EC" id="2.4.1.186"/>
    </reaction>
</comment>
<evidence type="ECO:0000256" key="5">
    <source>
        <dbReference type="ARBA" id="ARBA00022723"/>
    </source>
</evidence>
<dbReference type="STRING" id="13706.A0A1X2HHQ5"/>
<dbReference type="OMA" id="THYGKSE"/>
<comment type="caution">
    <text evidence="15">The sequence shown here is derived from an EMBL/GenBank/DDBJ whole genome shotgun (WGS) entry which is preliminary data.</text>
</comment>
<gene>
    <name evidence="15" type="ORF">BCR43DRAFT_198424</name>
</gene>
<organism evidence="15 16">
    <name type="scientific">Syncephalastrum racemosum</name>
    <name type="common">Filamentous fungus</name>
    <dbReference type="NCBI Taxonomy" id="13706"/>
    <lineage>
        <taxon>Eukaryota</taxon>
        <taxon>Fungi</taxon>
        <taxon>Fungi incertae sedis</taxon>
        <taxon>Mucoromycota</taxon>
        <taxon>Mucoromycotina</taxon>
        <taxon>Mucoromycetes</taxon>
        <taxon>Mucorales</taxon>
        <taxon>Syncephalastraceae</taxon>
        <taxon>Syncephalastrum</taxon>
    </lineage>
</organism>
<dbReference type="OrthoDB" id="2014201at2759"/>
<comment type="cofactor">
    <cofactor evidence="1">
        <name>Mn(2+)</name>
        <dbReference type="ChEBI" id="CHEBI:29035"/>
    </cofactor>
</comment>
<feature type="region of interest" description="Disordered" evidence="14">
    <location>
        <begin position="344"/>
        <end position="402"/>
    </location>
</feature>
<evidence type="ECO:0000313" key="15">
    <source>
        <dbReference type="EMBL" id="ORY98587.1"/>
    </source>
</evidence>
<dbReference type="Pfam" id="PF01501">
    <property type="entry name" value="Glyco_transf_8"/>
    <property type="match status" value="1"/>
</dbReference>
<evidence type="ECO:0000256" key="4">
    <source>
        <dbReference type="ARBA" id="ARBA00022679"/>
    </source>
</evidence>
<evidence type="ECO:0000256" key="2">
    <source>
        <dbReference type="ARBA" id="ARBA00004496"/>
    </source>
</evidence>
<proteinExistence type="inferred from homology"/>
<evidence type="ECO:0000256" key="6">
    <source>
        <dbReference type="ARBA" id="ARBA00023056"/>
    </source>
</evidence>
<accession>A0A1X2HHQ5</accession>
<keyword evidence="16" id="KW-1185">Reference proteome</keyword>
<dbReference type="EMBL" id="MCGN01000003">
    <property type="protein sequence ID" value="ORY98587.1"/>
    <property type="molecule type" value="Genomic_DNA"/>
</dbReference>
<dbReference type="InterPro" id="IPR029044">
    <property type="entry name" value="Nucleotide-diphossugar_trans"/>
</dbReference>
<dbReference type="Proteomes" id="UP000242180">
    <property type="component" value="Unassembled WGS sequence"/>
</dbReference>
<protein>
    <recommendedName>
        <fullName evidence="10">glycogenin glucosyltransferase</fullName>
        <ecNumber evidence="10">2.4.1.186</ecNumber>
    </recommendedName>
</protein>
<evidence type="ECO:0000256" key="13">
    <source>
        <dbReference type="ARBA" id="ARBA00057883"/>
    </source>
</evidence>
<dbReference type="CDD" id="cd02537">
    <property type="entry name" value="GT8_Glycogenin"/>
    <property type="match status" value="1"/>
</dbReference>
<comment type="catalytic activity">
    <reaction evidence="11">
        <text>[1,4-alpha-D-glucosyl](n)-L-tyrosyl-[glycogenin] + UDP-alpha-D-glucose = [1,4-alpha-D-glucosyl](n+1)-L-tyrosyl-[glycogenin] + UDP + H(+)</text>
        <dbReference type="Rhea" id="RHEA:56560"/>
        <dbReference type="Rhea" id="RHEA-COMP:14606"/>
        <dbReference type="Rhea" id="RHEA-COMP:14607"/>
        <dbReference type="ChEBI" id="CHEBI:15378"/>
        <dbReference type="ChEBI" id="CHEBI:58223"/>
        <dbReference type="ChEBI" id="CHEBI:58885"/>
        <dbReference type="ChEBI" id="CHEBI:140574"/>
        <dbReference type="EC" id="2.4.1.186"/>
    </reaction>
</comment>
<keyword evidence="5" id="KW-0479">Metal-binding</keyword>
<dbReference type="SUPFAM" id="SSF53448">
    <property type="entry name" value="Nucleotide-diphospho-sugar transferases"/>
    <property type="match status" value="1"/>
</dbReference>
<comment type="function">
    <text evidence="13">Self-glucosylating initiator of glycogen synthesis. It catalyzes the formation of a short alpha (1,4)-glucosyl chain covalently attached via a glucose 1-O-tyrosyl linkage to internal tyrosine residues and these chains act as primers for the elongation reaction catalyzed by glycogen synthase.</text>
</comment>
<evidence type="ECO:0000256" key="3">
    <source>
        <dbReference type="ARBA" id="ARBA00022490"/>
    </source>
</evidence>
<dbReference type="Gene3D" id="3.90.550.10">
    <property type="entry name" value="Spore Coat Polysaccharide Biosynthesis Protein SpsA, Chain A"/>
    <property type="match status" value="1"/>
</dbReference>
<reference evidence="15 16" key="1">
    <citation type="submission" date="2016-07" db="EMBL/GenBank/DDBJ databases">
        <title>Pervasive Adenine N6-methylation of Active Genes in Fungi.</title>
        <authorList>
            <consortium name="DOE Joint Genome Institute"/>
            <person name="Mondo S.J."/>
            <person name="Dannebaum R.O."/>
            <person name="Kuo R.C."/>
            <person name="Labutti K."/>
            <person name="Haridas S."/>
            <person name="Kuo A."/>
            <person name="Salamov A."/>
            <person name="Ahrendt S.R."/>
            <person name="Lipzen A."/>
            <person name="Sullivan W."/>
            <person name="Andreopoulos W.B."/>
            <person name="Clum A."/>
            <person name="Lindquist E."/>
            <person name="Daum C."/>
            <person name="Ramamoorthy G.K."/>
            <person name="Gryganskyi A."/>
            <person name="Culley D."/>
            <person name="Magnuson J.K."/>
            <person name="James T.Y."/>
            <person name="O'Malley M.A."/>
            <person name="Stajich J.E."/>
            <person name="Spatafora J.W."/>
            <person name="Visel A."/>
            <person name="Grigoriev I.V."/>
        </authorList>
    </citation>
    <scope>NUCLEOTIDE SEQUENCE [LARGE SCALE GENOMIC DNA]</scope>
    <source>
        <strain evidence="15 16">NRRL 2496</strain>
    </source>
</reference>
<keyword evidence="6" id="KW-0320">Glycogen biosynthesis</keyword>
<name>A0A1X2HHQ5_SYNRA</name>
<evidence type="ECO:0000313" key="16">
    <source>
        <dbReference type="Proteomes" id="UP000242180"/>
    </source>
</evidence>
<comment type="subcellular location">
    <subcellularLocation>
        <location evidence="2">Cytoplasm</location>
    </subcellularLocation>
</comment>
<evidence type="ECO:0000256" key="7">
    <source>
        <dbReference type="ARBA" id="ARBA00023180"/>
    </source>
</evidence>
<dbReference type="FunFam" id="3.90.550.10:FF:000092">
    <property type="entry name" value="Glycogenin 2"/>
    <property type="match status" value="1"/>
</dbReference>
<keyword evidence="3" id="KW-0963">Cytoplasm</keyword>
<evidence type="ECO:0000256" key="1">
    <source>
        <dbReference type="ARBA" id="ARBA00001936"/>
    </source>
</evidence>
<evidence type="ECO:0000256" key="10">
    <source>
        <dbReference type="ARBA" id="ARBA00038934"/>
    </source>
</evidence>
<dbReference type="InterPro" id="IPR050587">
    <property type="entry name" value="GNT1/Glycosyltrans_8"/>
</dbReference>
<dbReference type="EC" id="2.4.1.186" evidence="10"/>
<comment type="similarity">
    <text evidence="9">Belongs to the glycosyltransferase 8 family. Glycogenin subfamily.</text>
</comment>
<dbReference type="GO" id="GO:0046872">
    <property type="term" value="F:metal ion binding"/>
    <property type="evidence" value="ECO:0007669"/>
    <property type="project" value="UniProtKB-KW"/>
</dbReference>
<evidence type="ECO:0000256" key="9">
    <source>
        <dbReference type="ARBA" id="ARBA00038162"/>
    </source>
</evidence>
<evidence type="ECO:0000256" key="14">
    <source>
        <dbReference type="SAM" id="MobiDB-lite"/>
    </source>
</evidence>
<evidence type="ECO:0000256" key="8">
    <source>
        <dbReference type="ARBA" id="ARBA00023211"/>
    </source>
</evidence>
<sequence length="402" mass="45457">MEAFITLVATDGYASGALVLGWRLRDLGTTRRLLCLVTDGLNQHVKEALAHCFDELVLVETLMTTTPENLQILGRPDLGLTFTKIHLWRLTQYRKLVFLDADTLPLRPIDDLFERPSFAAAPDVGWPDCFNSGVFVAEPSEATYQGLKAMACASGSFDGNHREDEEGYQHKEAYQRKKIGRSGSLKHCQSKGGDQGLLNSYFDSWPQTPAHRLPFTYNTTPSASYSYAPAYLEFRDRIAVIHFIGKSKPWGYQRFADGTVYVPDNKEKSPIDMVQQWWDVWNTHYGKSEPRHVLSLSDEPQPSPSPVAHVEKQTPIEFPNIRVQPAWDTDVILRDVEKLQQRLHWSKKPSDMPPMISPSYDSFKFRPPETLTKLSQPPPPKNKSSNDIIMSNNDTTSTSPSS</sequence>
<keyword evidence="4 15" id="KW-0808">Transferase</keyword>
<dbReference type="AlphaFoldDB" id="A0A1X2HHQ5"/>
<dbReference type="InterPro" id="IPR002495">
    <property type="entry name" value="Glyco_trans_8"/>
</dbReference>
<evidence type="ECO:0000256" key="12">
    <source>
        <dbReference type="ARBA" id="ARBA00052293"/>
    </source>
</evidence>
<evidence type="ECO:0000256" key="11">
    <source>
        <dbReference type="ARBA" id="ARBA00050886"/>
    </source>
</evidence>
<keyword evidence="8" id="KW-0464">Manganese</keyword>
<keyword evidence="7" id="KW-0325">Glycoprotein</keyword>
<dbReference type="GO" id="GO:0005737">
    <property type="term" value="C:cytoplasm"/>
    <property type="evidence" value="ECO:0007669"/>
    <property type="project" value="UniProtKB-SubCell"/>
</dbReference>